<dbReference type="KEGG" id="cmt:CCM_07774"/>
<dbReference type="InterPro" id="IPR039703">
    <property type="entry name" value="Nta1"/>
</dbReference>
<dbReference type="Proteomes" id="UP000001610">
    <property type="component" value="Unassembled WGS sequence"/>
</dbReference>
<dbReference type="OrthoDB" id="201515at2759"/>
<feature type="region of interest" description="Disordered" evidence="1">
    <location>
        <begin position="976"/>
        <end position="1001"/>
    </location>
</feature>
<feature type="compositionally biased region" description="Acidic residues" evidence="1">
    <location>
        <begin position="854"/>
        <end position="865"/>
    </location>
</feature>
<feature type="compositionally biased region" description="Basic and acidic residues" evidence="1">
    <location>
        <begin position="632"/>
        <end position="654"/>
    </location>
</feature>
<dbReference type="HOGENOM" id="CLU_009170_0_0_1"/>
<dbReference type="PANTHER" id="PTHR11750">
    <property type="entry name" value="PROTEIN N-TERMINAL AMIDASE"/>
    <property type="match status" value="1"/>
</dbReference>
<dbReference type="EMBL" id="JH126404">
    <property type="protein sequence ID" value="EGX89522.1"/>
    <property type="molecule type" value="Genomic_DNA"/>
</dbReference>
<dbReference type="InterPro" id="IPR003010">
    <property type="entry name" value="C-N_Hydrolase"/>
</dbReference>
<feature type="region of interest" description="Disordered" evidence="1">
    <location>
        <begin position="630"/>
        <end position="673"/>
    </location>
</feature>
<feature type="compositionally biased region" description="Basic and acidic residues" evidence="1">
    <location>
        <begin position="1061"/>
        <end position="1077"/>
    </location>
</feature>
<feature type="domain" description="CN hydrolase" evidence="2">
    <location>
        <begin position="278"/>
        <end position="557"/>
    </location>
</feature>
<keyword evidence="4" id="KW-1185">Reference proteome</keyword>
<protein>
    <submittedName>
        <fullName evidence="3">Amidase</fullName>
    </submittedName>
</protein>
<dbReference type="VEuPathDB" id="FungiDB:CCM_07774"/>
<organism evidence="3 4">
    <name type="scientific">Cordyceps militaris (strain CM01)</name>
    <name type="common">Caterpillar fungus</name>
    <dbReference type="NCBI Taxonomy" id="983644"/>
    <lineage>
        <taxon>Eukaryota</taxon>
        <taxon>Fungi</taxon>
        <taxon>Dikarya</taxon>
        <taxon>Ascomycota</taxon>
        <taxon>Pezizomycotina</taxon>
        <taxon>Sordariomycetes</taxon>
        <taxon>Hypocreomycetidae</taxon>
        <taxon>Hypocreales</taxon>
        <taxon>Cordycipitaceae</taxon>
        <taxon>Cordyceps</taxon>
    </lineage>
</organism>
<dbReference type="GeneID" id="18169784"/>
<dbReference type="AlphaFoldDB" id="G3JQL8"/>
<feature type="region of interest" description="Disordered" evidence="1">
    <location>
        <begin position="848"/>
        <end position="875"/>
    </location>
</feature>
<dbReference type="GO" id="GO:0070773">
    <property type="term" value="F:protein-N-terminal glutamine amidohydrolase activity"/>
    <property type="evidence" value="ECO:0007669"/>
    <property type="project" value="InterPro"/>
</dbReference>
<feature type="compositionally biased region" description="Basic and acidic residues" evidence="1">
    <location>
        <begin position="866"/>
        <end position="875"/>
    </location>
</feature>
<feature type="region of interest" description="Disordered" evidence="1">
    <location>
        <begin position="194"/>
        <end position="222"/>
    </location>
</feature>
<dbReference type="GO" id="GO:0008418">
    <property type="term" value="F:protein-N-terminal asparagine amidohydrolase activity"/>
    <property type="evidence" value="ECO:0007669"/>
    <property type="project" value="InterPro"/>
</dbReference>
<name>G3JQL8_CORMM</name>
<evidence type="ECO:0000256" key="1">
    <source>
        <dbReference type="SAM" id="MobiDB-lite"/>
    </source>
</evidence>
<evidence type="ECO:0000313" key="3">
    <source>
        <dbReference type="EMBL" id="EGX89522.1"/>
    </source>
</evidence>
<feature type="compositionally biased region" description="Basic and acidic residues" evidence="1">
    <location>
        <begin position="734"/>
        <end position="749"/>
    </location>
</feature>
<gene>
    <name evidence="3" type="ORF">CCM_07774</name>
</gene>
<dbReference type="Pfam" id="PF00795">
    <property type="entry name" value="CN_hydrolase"/>
    <property type="match status" value="1"/>
</dbReference>
<dbReference type="STRING" id="983644.G3JQL8"/>
<dbReference type="InParanoid" id="G3JQL8"/>
<dbReference type="Gene3D" id="3.60.110.10">
    <property type="entry name" value="Carbon-nitrogen hydrolase"/>
    <property type="match status" value="1"/>
</dbReference>
<dbReference type="RefSeq" id="XP_006672977.1">
    <property type="nucleotide sequence ID" value="XM_006672914.1"/>
</dbReference>
<evidence type="ECO:0000259" key="2">
    <source>
        <dbReference type="PROSITE" id="PS50263"/>
    </source>
</evidence>
<dbReference type="SUPFAM" id="SSF56317">
    <property type="entry name" value="Carbon-nitrogen hydrolase"/>
    <property type="match status" value="1"/>
</dbReference>
<feature type="region of interest" description="Disordered" evidence="1">
    <location>
        <begin position="569"/>
        <end position="603"/>
    </location>
</feature>
<dbReference type="PANTHER" id="PTHR11750:SF26">
    <property type="entry name" value="PROTEIN N-TERMINAL AMIDASE"/>
    <property type="match status" value="1"/>
</dbReference>
<dbReference type="InterPro" id="IPR036526">
    <property type="entry name" value="C-N_Hydrolase_sf"/>
</dbReference>
<dbReference type="GO" id="GO:0030163">
    <property type="term" value="P:protein catabolic process"/>
    <property type="evidence" value="ECO:0007669"/>
    <property type="project" value="TreeGrafter"/>
</dbReference>
<dbReference type="eggNOG" id="KOG0806">
    <property type="taxonomic scope" value="Eukaryota"/>
</dbReference>
<dbReference type="PROSITE" id="PS50263">
    <property type="entry name" value="CN_HYDROLASE"/>
    <property type="match status" value="1"/>
</dbReference>
<feature type="region of interest" description="Disordered" evidence="1">
    <location>
        <begin position="688"/>
        <end position="791"/>
    </location>
</feature>
<sequence>MVHRVQIAGRLRTWPWPLVFAQPEHKLLPGAQALESGRRSVGALVKMLLRRLVSSRARLVNGRRSATPRLKTSNGLTAVKMAPHPPKSQPPDHLQARLTRGLDWLQSCCSRIINPIAGARARAPSWPFSYQRRPDDWPTKAALGLAQPNGRKYHRLLFFDGYYCVTGSSHLPPIRNQTANGALQYYRQGAPLGSLAGLTRTPPTQRRPLISKAPLDDPPSSRQEVWSLVSHKSSTSTGSLRVPCVAHPRPHWEAAQSRLSSERSRSRPLPLLAAVLDMRIACLQFAPQLAEVDHNIERADAILDRADPQDIDLLVLPELAFSGYNFKSLGHISPHLELGDAGITAAWSRQAALRYDCVVVAGYPEKIDPVKSWPADPEYYNSAIIMDGDGDVVGNYRKSHLYYTDETWALEGPSGFWTGHVQPLGHMVVGICMDINPYKFEAPWESYEFSSYVLKSGARLVVLSMAWCTHVDQEEFSRKPADPDMDTLLYWITRLQPIISIESNQETIIVFGNRCGAEGDATYVGTTTVIGIKSGEISLYGMLGRDEESLLVVDTDALPYAKLKLQGHEPVSAQDHGHHAVAPQAHHQTSFSDKPRNENGLGKHAAHGMEMNQIPPTDVQEHTLNTIMVTRGPERDPQHNDDWREPSRRPREHPTSGPFRVDGSSVGITPSSSHVSYTQFTQSHVAAPVAQKRGVDDMRPTMSEGDYNTNRLDEFSDSDESLLSLSHEETDEEAWPRTQEDSQRYDNTPRRNATSSKRAYKNRDAASNSTPHQRQARLPNPQPEQDAASESSLVQRISAFILEDKILPTSKKNDIKEQDIYKYVHGKNLTSEHHIRYHTHLLRERRLRQGLPADTEDEAEDEEECQESKKGEVIREAQMGHGDPRLDLKYAPDVGSDKMELPILVPASHNRVRSGADFQPNYTFGSVAQTKEAFWTEHLPEPTPIADTPMSHMTQFSQTRPRRRHERQAPAFATAAYARRQSGKRTEDAGTGTKTADNGVDPIRITSIPELSSIAGTEHAAYNERLPALSRSKAKENAVPLQDPSRRPKAAARQVPPLRLVPREAAKEKEREREIRSRRTPRQAPTAREAERSRQREKGRKTPVPMVLVYEEEGDSMTLPRRRY</sequence>
<reference evidence="3 4" key="1">
    <citation type="journal article" date="2011" name="Genome Biol.">
        <title>Genome sequence of the insect pathogenic fungus Cordyceps militaris, a valued traditional Chinese medicine.</title>
        <authorList>
            <person name="Zheng P."/>
            <person name="Xia Y."/>
            <person name="Xiao G."/>
            <person name="Xiong C."/>
            <person name="Hu X."/>
            <person name="Zhang S."/>
            <person name="Zheng H."/>
            <person name="Huang Y."/>
            <person name="Zhou Y."/>
            <person name="Wang S."/>
            <person name="Zhao G.P."/>
            <person name="Liu X."/>
            <person name="St Leger R.J."/>
            <person name="Wang C."/>
        </authorList>
    </citation>
    <scope>NUCLEOTIDE SEQUENCE [LARGE SCALE GENOMIC DNA]</scope>
    <source>
        <strain evidence="3 4">CM01</strain>
    </source>
</reference>
<dbReference type="OMA" id="HIRYHTH"/>
<dbReference type="CDD" id="cd07566">
    <property type="entry name" value="ScNTA1_like"/>
    <property type="match status" value="1"/>
</dbReference>
<feature type="region of interest" description="Disordered" evidence="1">
    <location>
        <begin position="1027"/>
        <end position="1124"/>
    </location>
</feature>
<accession>G3JQL8</accession>
<proteinExistence type="predicted"/>
<evidence type="ECO:0000313" key="4">
    <source>
        <dbReference type="Proteomes" id="UP000001610"/>
    </source>
</evidence>